<dbReference type="VEuPathDB" id="FungiDB:CH63R_04672"/>
<keyword evidence="5 9" id="KW-0288">FMN</keyword>
<evidence type="ECO:0000313" key="12">
    <source>
        <dbReference type="EMBL" id="OBR12376.1"/>
    </source>
</evidence>
<dbReference type="Gene3D" id="3.40.50.360">
    <property type="match status" value="1"/>
</dbReference>
<dbReference type="InterPro" id="IPR017938">
    <property type="entry name" value="Riboflavin_synthase-like_b-brl"/>
</dbReference>
<dbReference type="GO" id="GO:0010181">
    <property type="term" value="F:FMN binding"/>
    <property type="evidence" value="ECO:0007669"/>
    <property type="project" value="UniProtKB-UniRule"/>
</dbReference>
<feature type="binding site" evidence="9">
    <location>
        <begin position="533"/>
        <end position="536"/>
    </location>
    <ligand>
        <name>FAD</name>
        <dbReference type="ChEBI" id="CHEBI:57692"/>
    </ligand>
</feature>
<comment type="cofactor">
    <cofactor evidence="2 9">
        <name>FAD</name>
        <dbReference type="ChEBI" id="CHEBI:57692"/>
    </cofactor>
</comment>
<keyword evidence="8 9" id="KW-0560">Oxidoreductase</keyword>
<dbReference type="InterPro" id="IPR028879">
    <property type="entry name" value="NDOR1"/>
</dbReference>
<dbReference type="KEGG" id="chig:CH63R_04672"/>
<feature type="compositionally biased region" description="Polar residues" evidence="10">
    <location>
        <begin position="226"/>
        <end position="235"/>
    </location>
</feature>
<dbReference type="SUPFAM" id="SSF52343">
    <property type="entry name" value="Ferredoxin reductase-like, C-terminal NADP-linked domain"/>
    <property type="match status" value="1"/>
</dbReference>
<feature type="binding site" evidence="9">
    <location>
        <position position="726"/>
    </location>
    <ligand>
        <name>FAD</name>
        <dbReference type="ChEBI" id="CHEBI:57692"/>
    </ligand>
</feature>
<dbReference type="InterPro" id="IPR029039">
    <property type="entry name" value="Flavoprotein-like_sf"/>
</dbReference>
<protein>
    <recommendedName>
        <fullName evidence="9">NADPH-dependent diflavin oxidoreductase 1</fullName>
        <ecNumber evidence="9">1.18.1.-</ecNumber>
    </recommendedName>
    <alternativeName>
        <fullName evidence="9">NADPH-dependent FMN and FAD-containing oxidoreductase</fullName>
    </alternativeName>
</protein>
<keyword evidence="7 9" id="KW-0521">NADP</keyword>
<dbReference type="FunFam" id="1.20.990.10:FF:000013">
    <property type="entry name" value="NADPH-dependent diflavin oxidoreductase 1"/>
    <property type="match status" value="1"/>
</dbReference>
<feature type="binding site" evidence="9">
    <location>
        <position position="577"/>
    </location>
    <ligand>
        <name>NADP(+)</name>
        <dbReference type="ChEBI" id="CHEBI:58349"/>
    </ligand>
</feature>
<evidence type="ECO:0000256" key="7">
    <source>
        <dbReference type="ARBA" id="ARBA00022857"/>
    </source>
</evidence>
<comment type="similarity">
    <text evidence="9">In the N-terminal section; belongs to the flavodoxin family.</text>
</comment>
<evidence type="ECO:0000259" key="11">
    <source>
        <dbReference type="PROSITE" id="PS50902"/>
    </source>
</evidence>
<dbReference type="InterPro" id="IPR039261">
    <property type="entry name" value="FNR_nucleotide-bd"/>
</dbReference>
<sequence length="731" mass="80814">MEMTAPTTGPEPARVADLPGRSMLILYGSETGNSQDIAEEIGRDAQRLHFKTKVDEMNGAQLSTLLQYTLVVLVISTTGQGDMPRNSGTFWRSLLRKKLPSGCLGAVRFTTFGLGDSMYIKFNWAARKLHKRLEQLGAVEFYPRGEADEQDSDGVDERYMPWAADLRNRLLDLYPLPEGLSPIPNDALLPPRYTVALASSSGAPQSQDQWSRVFANGHTDEPAGQEAQSDENTGATTAVEDLTQKTGSMAITERSPSTTNGAEPQYDQPPATLLPIPGGQDASLELNKRVTPVTHFQDVRLVRLALDPTRNGPPTINPFDILTIYPKNFPQDVQKLIDLMDWSTIADLPLSFTPTLSTSSSFSLSPSSLSSSGQPALPRGLYIDLRRPTTLRDLLTHNLDITCTPRRSFLKDMSYFSSDEYHRERLLEFTMREYTDEFYDYTTRPRRTILEVLEEFTSVRIPLAHVLDMFPVMRGRDFSIASVHHSYPDSPPSPDPSQPAPVSTPAAPTGRKSVTLLVALVKYKTILRKTRQGLCSRYLESLTRLGAPLRVTLNRSSASLHGPVHARRPLCAVATGTGVAPLRLFVEERLSHSSSGVGDTAVFFGNRSRDADFHFRDVWEDLGTRYAAVASTAETRDSAATCGHFDIHTAFSRDPAAPRQYVQDVIRQHPSTIRAMAASDAIFVVCGGSLKMSRAVKEAVKDCLRGDADKYPDDAAVEAAFAGLTWWEEIW</sequence>
<dbReference type="InterPro" id="IPR023173">
    <property type="entry name" value="NADPH_Cyt_P450_Rdtase_alpha"/>
</dbReference>
<dbReference type="Pfam" id="PF00175">
    <property type="entry name" value="NAD_binding_1"/>
    <property type="match status" value="1"/>
</dbReference>
<dbReference type="PANTHER" id="PTHR19384:SF10">
    <property type="entry name" value="NADPH-DEPENDENT DIFLAVIN OXIDOREDUCTASE 1"/>
    <property type="match status" value="1"/>
</dbReference>
<reference evidence="13" key="1">
    <citation type="journal article" date="2017" name="BMC Genomics">
        <title>Gapless genome assembly of Colletotrichum higginsianum reveals chromosome structure and association of transposable elements with secondary metabolite gene clusters.</title>
        <authorList>
            <person name="Dallery J.-F."/>
            <person name="Lapalu N."/>
            <person name="Zampounis A."/>
            <person name="Pigne S."/>
            <person name="Luyten I."/>
            <person name="Amselem J."/>
            <person name="Wittenberg A.H.J."/>
            <person name="Zhou S."/>
            <person name="de Queiroz M.V."/>
            <person name="Robin G.P."/>
            <person name="Auger A."/>
            <person name="Hainaut M."/>
            <person name="Henrissat B."/>
            <person name="Kim K.-T."/>
            <person name="Lee Y.-H."/>
            <person name="Lespinet O."/>
            <person name="Schwartz D.C."/>
            <person name="Thon M.R."/>
            <person name="O'Connell R.J."/>
        </authorList>
    </citation>
    <scope>NUCLEOTIDE SEQUENCE [LARGE SCALE GENOMIC DNA]</scope>
    <source>
        <strain evidence="13">IMI 349063</strain>
    </source>
</reference>
<feature type="domain" description="Flavodoxin-like" evidence="11">
    <location>
        <begin position="23"/>
        <end position="167"/>
    </location>
</feature>
<dbReference type="Proteomes" id="UP000092177">
    <property type="component" value="Chromosome 3"/>
</dbReference>
<feature type="binding site" evidence="9">
    <location>
        <begin position="76"/>
        <end position="79"/>
    </location>
    <ligand>
        <name>FMN</name>
        <dbReference type="ChEBI" id="CHEBI:58210"/>
    </ligand>
</feature>
<evidence type="ECO:0000256" key="9">
    <source>
        <dbReference type="HAMAP-Rule" id="MF_03178"/>
    </source>
</evidence>
<keyword evidence="3 9" id="KW-0963">Cytoplasm</keyword>
<feature type="binding site" evidence="9">
    <location>
        <begin position="652"/>
        <end position="653"/>
    </location>
    <ligand>
        <name>NADP(+)</name>
        <dbReference type="ChEBI" id="CHEBI:58349"/>
    </ligand>
</feature>
<dbReference type="OrthoDB" id="1856718at2759"/>
<feature type="binding site" evidence="9">
    <location>
        <begin position="29"/>
        <end position="34"/>
    </location>
    <ligand>
        <name>FMN</name>
        <dbReference type="ChEBI" id="CHEBI:58210"/>
    </ligand>
</feature>
<feature type="compositionally biased region" description="Pro residues" evidence="10">
    <location>
        <begin position="489"/>
        <end position="499"/>
    </location>
</feature>
<evidence type="ECO:0000256" key="6">
    <source>
        <dbReference type="ARBA" id="ARBA00022827"/>
    </source>
</evidence>
<feature type="binding site" evidence="9">
    <location>
        <position position="149"/>
    </location>
    <ligand>
        <name>FMN</name>
        <dbReference type="ChEBI" id="CHEBI:58210"/>
    </ligand>
</feature>
<evidence type="ECO:0000256" key="5">
    <source>
        <dbReference type="ARBA" id="ARBA00022643"/>
    </source>
</evidence>
<keyword evidence="4 9" id="KW-0285">Flavoprotein</keyword>
<dbReference type="PRINTS" id="PR00371">
    <property type="entry name" value="FPNCR"/>
</dbReference>
<evidence type="ECO:0000256" key="4">
    <source>
        <dbReference type="ARBA" id="ARBA00022630"/>
    </source>
</evidence>
<dbReference type="GO" id="GO:0005739">
    <property type="term" value="C:mitochondrion"/>
    <property type="evidence" value="ECO:0007669"/>
    <property type="project" value="UniProtKB-SubCell"/>
</dbReference>
<dbReference type="RefSeq" id="XP_018160893.1">
    <property type="nucleotide sequence ID" value="XM_018299647.1"/>
</dbReference>
<gene>
    <name evidence="9" type="primary">TAH18</name>
    <name evidence="12" type="ORF">CH63R_04672</name>
</gene>
<dbReference type="InterPro" id="IPR001709">
    <property type="entry name" value="Flavoprot_Pyr_Nucl_cyt_Rdtase"/>
</dbReference>
<dbReference type="Gene3D" id="3.40.50.80">
    <property type="entry name" value="Nucleotide-binding domain of ferredoxin-NADP reductase (FNR) module"/>
    <property type="match status" value="1"/>
</dbReference>
<comment type="cofactor">
    <cofactor evidence="1 9">
        <name>FMN</name>
        <dbReference type="ChEBI" id="CHEBI:58210"/>
    </cofactor>
</comment>
<dbReference type="GO" id="GO:0016226">
    <property type="term" value="P:iron-sulfur cluster assembly"/>
    <property type="evidence" value="ECO:0007669"/>
    <property type="project" value="UniProtKB-UniRule"/>
</dbReference>
<comment type="subunit">
    <text evidence="9">Interacts with DRE2; as part of the cytosolic iron-sulfur (Fe-S) protein assembly (CIA) machinery.</text>
</comment>
<comment type="subcellular location">
    <subcellularLocation>
        <location evidence="9">Cytoplasm</location>
    </subcellularLocation>
    <subcellularLocation>
        <location evidence="9">Mitochondrion</location>
    </subcellularLocation>
    <text evidence="9">Relocalizes to mitochondria after H(2)O(2) exposure.</text>
</comment>
<dbReference type="Pfam" id="PF00667">
    <property type="entry name" value="FAD_binding_1"/>
    <property type="match status" value="1"/>
</dbReference>
<feature type="region of interest" description="Disordered" evidence="10">
    <location>
        <begin position="216"/>
        <end position="235"/>
    </location>
</feature>
<feature type="region of interest" description="Disordered" evidence="10">
    <location>
        <begin position="241"/>
        <end position="276"/>
    </location>
</feature>
<accession>A0A1B7YK18</accession>
<feature type="binding site" evidence="9">
    <location>
        <begin position="476"/>
        <end position="479"/>
    </location>
    <ligand>
        <name>FAD</name>
        <dbReference type="ChEBI" id="CHEBI:57692"/>
    </ligand>
</feature>
<name>A0A1B7YK18_COLHI</name>
<evidence type="ECO:0000256" key="3">
    <source>
        <dbReference type="ARBA" id="ARBA00022490"/>
    </source>
</evidence>
<dbReference type="GO" id="GO:0050661">
    <property type="term" value="F:NADP binding"/>
    <property type="evidence" value="ECO:0007669"/>
    <property type="project" value="UniProtKB-UniRule"/>
</dbReference>
<comment type="catalytic activity">
    <reaction evidence="9">
        <text>2 oxidized [2Fe-2S]-[protein] + NADPH = 2 reduced [2Fe-2S]-[protein] + NADP(+) + H(+)</text>
        <dbReference type="Rhea" id="RHEA:67716"/>
        <dbReference type="Rhea" id="RHEA-COMP:17327"/>
        <dbReference type="Rhea" id="RHEA-COMP:17328"/>
        <dbReference type="ChEBI" id="CHEBI:15378"/>
        <dbReference type="ChEBI" id="CHEBI:33737"/>
        <dbReference type="ChEBI" id="CHEBI:33738"/>
        <dbReference type="ChEBI" id="CHEBI:57783"/>
        <dbReference type="ChEBI" id="CHEBI:58349"/>
    </reaction>
</comment>
<comment type="function">
    <text evidence="9">NADPH-dependent reductase which is a central component of the cytosolic iron-sulfur (Fe-S) protein assembly (CIA) machinery. Transfers electrons from NADPH via its FAD and FMN prosthetic groups to the [2Fe-2S] cluster of DRE2, another key component of the CIA machinery. In turn, this reduced cluster provides electrons for assembly of cytosolic iron-sulfur cluster proteins. Positively controls H(2)O(2)-induced cell death.</text>
</comment>
<dbReference type="SUPFAM" id="SSF63380">
    <property type="entry name" value="Riboflavin synthase domain-like"/>
    <property type="match status" value="1"/>
</dbReference>
<dbReference type="EC" id="1.18.1.-" evidence="9"/>
<evidence type="ECO:0000256" key="2">
    <source>
        <dbReference type="ARBA" id="ARBA00001974"/>
    </source>
</evidence>
<evidence type="ECO:0000256" key="1">
    <source>
        <dbReference type="ARBA" id="ARBA00001917"/>
    </source>
</evidence>
<dbReference type="FunFam" id="3.40.50.360:FF:000034">
    <property type="entry name" value="NADPH-dependent diflavin oxidoreductase 1"/>
    <property type="match status" value="1"/>
</dbReference>
<feature type="binding site" evidence="9">
    <location>
        <position position="446"/>
    </location>
    <ligand>
        <name>FAD</name>
        <dbReference type="ChEBI" id="CHEBI:57692"/>
    </ligand>
</feature>
<keyword evidence="6 9" id="KW-0274">FAD</keyword>
<feature type="compositionally biased region" description="Polar residues" evidence="10">
    <location>
        <begin position="244"/>
        <end position="262"/>
    </location>
</feature>
<comment type="caution">
    <text evidence="12">The sequence shown here is derived from an EMBL/GenBank/DDBJ whole genome shotgun (WGS) entry which is preliminary data.</text>
</comment>
<dbReference type="GeneID" id="28863754"/>
<dbReference type="AlphaFoldDB" id="A0A1B7YK18"/>
<dbReference type="Gene3D" id="2.40.30.10">
    <property type="entry name" value="Translation factors"/>
    <property type="match status" value="1"/>
</dbReference>
<feature type="binding site" evidence="9">
    <location>
        <begin position="659"/>
        <end position="663"/>
    </location>
    <ligand>
        <name>NADP(+)</name>
        <dbReference type="ChEBI" id="CHEBI:58349"/>
    </ligand>
</feature>
<keyword evidence="9" id="KW-0496">Mitochondrion</keyword>
<proteinExistence type="inferred from homology"/>
<dbReference type="GO" id="GO:0050660">
    <property type="term" value="F:flavin adenine dinucleotide binding"/>
    <property type="evidence" value="ECO:0007669"/>
    <property type="project" value="UniProtKB-UniRule"/>
</dbReference>
<evidence type="ECO:0000256" key="8">
    <source>
        <dbReference type="ARBA" id="ARBA00023002"/>
    </source>
</evidence>
<dbReference type="InterPro" id="IPR008254">
    <property type="entry name" value="Flavodoxin/NO_synth"/>
</dbReference>
<dbReference type="PROSITE" id="PS50902">
    <property type="entry name" value="FLAVODOXIN_LIKE"/>
    <property type="match status" value="1"/>
</dbReference>
<dbReference type="PRINTS" id="PR00369">
    <property type="entry name" value="FLAVODOXIN"/>
</dbReference>
<dbReference type="InterPro" id="IPR001094">
    <property type="entry name" value="Flavdoxin-like"/>
</dbReference>
<comment type="similarity">
    <text evidence="9">In the C-terminal section; belongs to the flavoprotein pyridine nucleotide cytochrome reductase family.</text>
</comment>
<dbReference type="InterPro" id="IPR001433">
    <property type="entry name" value="OxRdtase_FAD/NAD-bd"/>
</dbReference>
<dbReference type="GO" id="GO:0160246">
    <property type="term" value="F:NADPH-iron-sulfur [2Fe-2S] protein oxidoreductase activity"/>
    <property type="evidence" value="ECO:0007669"/>
    <property type="project" value="InterPro"/>
</dbReference>
<dbReference type="GO" id="GO:0005829">
    <property type="term" value="C:cytosol"/>
    <property type="evidence" value="ECO:0007669"/>
    <property type="project" value="TreeGrafter"/>
</dbReference>
<dbReference type="Gene3D" id="1.20.990.10">
    <property type="entry name" value="NADPH-cytochrome p450 Reductase, Chain A, domain 3"/>
    <property type="match status" value="1"/>
</dbReference>
<dbReference type="PANTHER" id="PTHR19384">
    <property type="entry name" value="NITRIC OXIDE SYNTHASE-RELATED"/>
    <property type="match status" value="1"/>
</dbReference>
<dbReference type="Pfam" id="PF00258">
    <property type="entry name" value="Flavodoxin_1"/>
    <property type="match status" value="1"/>
</dbReference>
<dbReference type="HAMAP" id="MF_03178">
    <property type="entry name" value="NDOR1"/>
    <property type="match status" value="1"/>
</dbReference>
<dbReference type="EMBL" id="LTAN01000003">
    <property type="protein sequence ID" value="OBR12376.1"/>
    <property type="molecule type" value="Genomic_DNA"/>
</dbReference>
<comment type="similarity">
    <text evidence="9">Belongs to the NADPH-dependent diflavin oxidoreductase NDOR1 family.</text>
</comment>
<organism evidence="12 13">
    <name type="scientific">Colletotrichum higginsianum (strain IMI 349063)</name>
    <name type="common">Crucifer anthracnose fungus</name>
    <dbReference type="NCBI Taxonomy" id="759273"/>
    <lineage>
        <taxon>Eukaryota</taxon>
        <taxon>Fungi</taxon>
        <taxon>Dikarya</taxon>
        <taxon>Ascomycota</taxon>
        <taxon>Pezizomycotina</taxon>
        <taxon>Sordariomycetes</taxon>
        <taxon>Hypocreomycetidae</taxon>
        <taxon>Glomerellales</taxon>
        <taxon>Glomerellaceae</taxon>
        <taxon>Colletotrichum</taxon>
        <taxon>Colletotrichum destructivum species complex</taxon>
    </lineage>
</organism>
<dbReference type="InterPro" id="IPR003097">
    <property type="entry name" value="CysJ-like_FAD-binding"/>
</dbReference>
<keyword evidence="13" id="KW-1185">Reference proteome</keyword>
<feature type="region of interest" description="Disordered" evidence="10">
    <location>
        <begin position="484"/>
        <end position="508"/>
    </location>
</feature>
<dbReference type="GO" id="GO:0016651">
    <property type="term" value="F:oxidoreductase activity, acting on NAD(P)H"/>
    <property type="evidence" value="ECO:0007669"/>
    <property type="project" value="UniProtKB-UniRule"/>
</dbReference>
<dbReference type="SUPFAM" id="SSF52218">
    <property type="entry name" value="Flavoproteins"/>
    <property type="match status" value="1"/>
</dbReference>
<comment type="caution">
    <text evidence="9">Lacks conserved residue(s) required for the propagation of feature annotation.</text>
</comment>
<evidence type="ECO:0000313" key="13">
    <source>
        <dbReference type="Proteomes" id="UP000092177"/>
    </source>
</evidence>
<evidence type="ECO:0000256" key="10">
    <source>
        <dbReference type="SAM" id="MobiDB-lite"/>
    </source>
</evidence>